<proteinExistence type="inferred from homology"/>
<keyword evidence="18" id="KW-1185">Reference proteome</keyword>
<comment type="cofactor">
    <cofactor evidence="3">
        <name>[4Fe-4S] cluster</name>
        <dbReference type="ChEBI" id="CHEBI:49883"/>
    </cofactor>
</comment>
<dbReference type="PROSITE" id="PS51918">
    <property type="entry name" value="RADICAL_SAM"/>
    <property type="match status" value="1"/>
</dbReference>
<comment type="cofactor">
    <cofactor evidence="2 15">
        <name>pyridoxal 5'-phosphate</name>
        <dbReference type="ChEBI" id="CHEBI:597326"/>
    </cofactor>
</comment>
<evidence type="ECO:0000259" key="16">
    <source>
        <dbReference type="PROSITE" id="PS51918"/>
    </source>
</evidence>
<dbReference type="InterPro" id="IPR022462">
    <property type="entry name" value="EpmB"/>
</dbReference>
<evidence type="ECO:0000256" key="3">
    <source>
        <dbReference type="ARBA" id="ARBA00001966"/>
    </source>
</evidence>
<dbReference type="GO" id="GO:0051539">
    <property type="term" value="F:4 iron, 4 sulfur cluster binding"/>
    <property type="evidence" value="ECO:0007669"/>
    <property type="project" value="UniProtKB-KW"/>
</dbReference>
<evidence type="ECO:0000256" key="9">
    <source>
        <dbReference type="ARBA" id="ARBA00022898"/>
    </source>
</evidence>
<keyword evidence="7" id="KW-0949">S-adenosyl-L-methionine</keyword>
<evidence type="ECO:0000313" key="18">
    <source>
        <dbReference type="Proteomes" id="UP000185766"/>
    </source>
</evidence>
<name>A0A1H7Q8I3_9GAMM</name>
<keyword evidence="11 14" id="KW-0411">Iron-sulfur</keyword>
<evidence type="ECO:0000256" key="4">
    <source>
        <dbReference type="ARBA" id="ARBA00008703"/>
    </source>
</evidence>
<evidence type="ECO:0000256" key="12">
    <source>
        <dbReference type="ARBA" id="ARBA00023235"/>
    </source>
</evidence>
<keyword evidence="8 14" id="KW-0479">Metal-binding</keyword>
<evidence type="ECO:0000256" key="10">
    <source>
        <dbReference type="ARBA" id="ARBA00023004"/>
    </source>
</evidence>
<evidence type="ECO:0000256" key="13">
    <source>
        <dbReference type="ARBA" id="ARBA00030756"/>
    </source>
</evidence>
<evidence type="ECO:0000256" key="5">
    <source>
        <dbReference type="ARBA" id="ARBA00022363"/>
    </source>
</evidence>
<dbReference type="InterPro" id="IPR003739">
    <property type="entry name" value="Lys_aminomutase/Glu_NH3_mut"/>
</dbReference>
<dbReference type="InterPro" id="IPR058240">
    <property type="entry name" value="rSAM_sf"/>
</dbReference>
<evidence type="ECO:0000256" key="2">
    <source>
        <dbReference type="ARBA" id="ARBA00001933"/>
    </source>
</evidence>
<dbReference type="SFLD" id="SFLDG01070">
    <property type="entry name" value="PLP-dependent"/>
    <property type="match status" value="1"/>
</dbReference>
<feature type="modified residue" description="N6-(pyridoxal phosphate)lysine" evidence="15">
    <location>
        <position position="331"/>
    </location>
</feature>
<organism evidence="17 18">
    <name type="scientific">Atopomonas hussainii</name>
    <dbReference type="NCBI Taxonomy" id="1429083"/>
    <lineage>
        <taxon>Bacteria</taxon>
        <taxon>Pseudomonadati</taxon>
        <taxon>Pseudomonadota</taxon>
        <taxon>Gammaproteobacteria</taxon>
        <taxon>Pseudomonadales</taxon>
        <taxon>Pseudomonadaceae</taxon>
        <taxon>Atopomonas</taxon>
    </lineage>
</organism>
<evidence type="ECO:0000256" key="8">
    <source>
        <dbReference type="ARBA" id="ARBA00022723"/>
    </source>
</evidence>
<dbReference type="PANTHER" id="PTHR30538">
    <property type="entry name" value="LYSINE 2,3-AMINOMUTASE-RELATED"/>
    <property type="match status" value="1"/>
</dbReference>
<dbReference type="Proteomes" id="UP000185766">
    <property type="component" value="Unassembled WGS sequence"/>
</dbReference>
<dbReference type="InterPro" id="IPR007197">
    <property type="entry name" value="rSAM"/>
</dbReference>
<keyword evidence="12" id="KW-0413">Isomerase</keyword>
<evidence type="ECO:0000256" key="6">
    <source>
        <dbReference type="ARBA" id="ARBA00022485"/>
    </source>
</evidence>
<dbReference type="SFLD" id="SFLDS00029">
    <property type="entry name" value="Radical_SAM"/>
    <property type="match status" value="1"/>
</dbReference>
<feature type="binding site" evidence="14">
    <location>
        <position position="126"/>
    </location>
    <ligand>
        <name>[4Fe-4S] cluster</name>
        <dbReference type="ChEBI" id="CHEBI:49883"/>
        <note>4Fe-4S-S-AdoMet</note>
    </ligand>
</feature>
<dbReference type="NCBIfam" id="TIGR03821">
    <property type="entry name" value="EFP_modif_epmB"/>
    <property type="match status" value="1"/>
</dbReference>
<dbReference type="CDD" id="cd01335">
    <property type="entry name" value="Radical_SAM"/>
    <property type="match status" value="1"/>
</dbReference>
<gene>
    <name evidence="17" type="ORF">SAMN05216214_11250</name>
</gene>
<comment type="catalytic activity">
    <reaction evidence="1">
        <text>L-lysine = D-beta-lysine</text>
        <dbReference type="Rhea" id="RHEA:44148"/>
        <dbReference type="ChEBI" id="CHEBI:32551"/>
        <dbReference type="ChEBI" id="CHEBI:84138"/>
    </reaction>
</comment>
<accession>A0A1H7Q8I3</accession>
<dbReference type="GO" id="GO:0016853">
    <property type="term" value="F:isomerase activity"/>
    <property type="evidence" value="ECO:0007669"/>
    <property type="project" value="UniProtKB-KW"/>
</dbReference>
<comment type="similarity">
    <text evidence="4">Belongs to the radical SAM superfamily. KamA family.</text>
</comment>
<dbReference type="Pfam" id="PF04055">
    <property type="entry name" value="Radical_SAM"/>
    <property type="match status" value="1"/>
</dbReference>
<feature type="binding site" evidence="14">
    <location>
        <position position="119"/>
    </location>
    <ligand>
        <name>[4Fe-4S] cluster</name>
        <dbReference type="ChEBI" id="CHEBI:49883"/>
        <note>4Fe-4S-S-AdoMet</note>
    </ligand>
</feature>
<dbReference type="GO" id="GO:0046872">
    <property type="term" value="F:metal ion binding"/>
    <property type="evidence" value="ECO:0007669"/>
    <property type="project" value="UniProtKB-KW"/>
</dbReference>
<protein>
    <recommendedName>
        <fullName evidence="5">L-lysine 2,3-aminomutase</fullName>
    </recommendedName>
    <alternativeName>
        <fullName evidence="13">EF-P post-translational modification enzyme B</fullName>
    </alternativeName>
</protein>
<feature type="binding site" evidence="14">
    <location>
        <position position="123"/>
    </location>
    <ligand>
        <name>[4Fe-4S] cluster</name>
        <dbReference type="ChEBI" id="CHEBI:49883"/>
        <note>4Fe-4S-S-AdoMet</note>
    </ligand>
</feature>
<feature type="domain" description="Radical SAM core" evidence="16">
    <location>
        <begin position="105"/>
        <end position="336"/>
    </location>
</feature>
<dbReference type="Gene3D" id="3.20.20.70">
    <property type="entry name" value="Aldolase class I"/>
    <property type="match status" value="1"/>
</dbReference>
<keyword evidence="6 14" id="KW-0004">4Fe-4S</keyword>
<evidence type="ECO:0000256" key="15">
    <source>
        <dbReference type="PIRSR" id="PIRSR603739-50"/>
    </source>
</evidence>
<evidence type="ECO:0000256" key="14">
    <source>
        <dbReference type="PIRSR" id="PIRSR004911-1"/>
    </source>
</evidence>
<keyword evidence="10" id="KW-0408">Iron</keyword>
<reference evidence="17 18" key="1">
    <citation type="submission" date="2016-10" db="EMBL/GenBank/DDBJ databases">
        <authorList>
            <person name="de Groot N.N."/>
        </authorList>
    </citation>
    <scope>NUCLEOTIDE SEQUENCE [LARGE SCALE GENOMIC DNA]</scope>
    <source>
        <strain evidence="17 18">JCM 19513</strain>
    </source>
</reference>
<keyword evidence="9 15" id="KW-0663">Pyridoxal phosphate</keyword>
<dbReference type="InterPro" id="IPR013785">
    <property type="entry name" value="Aldolase_TIM"/>
</dbReference>
<evidence type="ECO:0000313" key="17">
    <source>
        <dbReference type="EMBL" id="SEL43795.1"/>
    </source>
</evidence>
<evidence type="ECO:0000256" key="1">
    <source>
        <dbReference type="ARBA" id="ARBA00001352"/>
    </source>
</evidence>
<dbReference type="AlphaFoldDB" id="A0A1H7Q8I3"/>
<sequence>MIPLSATVIEPSPWQQQLSQAISDPAELLHYLELDSHWLGPAKAAAELFPLRVPQAFVRRMQRGNPHDPLLRQVLPLGEELQTHAGFSHDPLAELASNPSAGVIHKYHGRALLIAAGACAVNCRYCFRRHFPYADNRLSQDDWQKALDYLSAHPDIHEVILSGGDPLVNSDARLDSLISALEALPQLTTLRIHSRLPIVLPARITEALCTRLQQSRLRVVMVIHCNHAQEIDAEVVSALNRLRHAEVTLLNQGVLLRGVNDNAAALAELSHALHRAHVLPYYLFQLDKVQGAAHFIVSDAHAQALMQQLQAQLPGYLLPRLSREEPNQPSKTLLRF</sequence>
<dbReference type="RefSeq" id="WP_074869075.1">
    <property type="nucleotide sequence ID" value="NZ_FOAS01000012.1"/>
</dbReference>
<dbReference type="NCBIfam" id="TIGR00238">
    <property type="entry name" value="KamA family radical SAM protein"/>
    <property type="match status" value="1"/>
</dbReference>
<dbReference type="EMBL" id="FOAS01000012">
    <property type="protein sequence ID" value="SEL43795.1"/>
    <property type="molecule type" value="Genomic_DNA"/>
</dbReference>
<dbReference type="SFLD" id="SFLDF00314">
    <property type="entry name" value="L-lysine_2_3-aminomutase_(yjeK"/>
    <property type="match status" value="1"/>
</dbReference>
<dbReference type="PIRSF" id="PIRSF004911">
    <property type="entry name" value="DUF160"/>
    <property type="match status" value="1"/>
</dbReference>
<dbReference type="SUPFAM" id="SSF102114">
    <property type="entry name" value="Radical SAM enzymes"/>
    <property type="match status" value="1"/>
</dbReference>
<evidence type="ECO:0000256" key="7">
    <source>
        <dbReference type="ARBA" id="ARBA00022691"/>
    </source>
</evidence>
<dbReference type="STRING" id="1429083.GCA_001885685_00374"/>
<evidence type="ECO:0000256" key="11">
    <source>
        <dbReference type="ARBA" id="ARBA00023014"/>
    </source>
</evidence>
<dbReference type="PANTHER" id="PTHR30538:SF1">
    <property type="entry name" value="L-LYSINE 2,3-AMINOMUTASE"/>
    <property type="match status" value="1"/>
</dbReference>